<dbReference type="NCBIfam" id="TIGR03298">
    <property type="entry name" value="argP"/>
    <property type="match status" value="1"/>
</dbReference>
<dbReference type="SUPFAM" id="SSF53850">
    <property type="entry name" value="Periplasmic binding protein-like II"/>
    <property type="match status" value="1"/>
</dbReference>
<dbReference type="PANTHER" id="PTHR30579">
    <property type="entry name" value="TRANSCRIPTIONAL REGULATOR"/>
    <property type="match status" value="1"/>
</dbReference>
<accession>A0ABW0J4W9</accession>
<dbReference type="NCBIfam" id="NF009888">
    <property type="entry name" value="PRK13348.1"/>
    <property type="match status" value="1"/>
</dbReference>
<comment type="caution">
    <text evidence="6">The sequence shown here is derived from an EMBL/GenBank/DDBJ whole genome shotgun (WGS) entry which is preliminary data.</text>
</comment>
<dbReference type="RefSeq" id="WP_377709778.1">
    <property type="nucleotide sequence ID" value="NZ_JBHSMP010000007.1"/>
</dbReference>
<dbReference type="InterPro" id="IPR036390">
    <property type="entry name" value="WH_DNA-bd_sf"/>
</dbReference>
<keyword evidence="3" id="KW-0238">DNA-binding</keyword>
<name>A0ABW0J4W9_9BURK</name>
<dbReference type="InterPro" id="IPR005119">
    <property type="entry name" value="LysR_subst-bd"/>
</dbReference>
<keyword evidence="2" id="KW-0805">Transcription regulation</keyword>
<dbReference type="InterPro" id="IPR050176">
    <property type="entry name" value="LTTR"/>
</dbReference>
<evidence type="ECO:0000313" key="6">
    <source>
        <dbReference type="EMBL" id="MFC5428077.1"/>
    </source>
</evidence>
<dbReference type="NCBIfam" id="NF002964">
    <property type="entry name" value="PRK03635.1"/>
    <property type="match status" value="1"/>
</dbReference>
<dbReference type="Pfam" id="PF03466">
    <property type="entry name" value="LysR_substrate"/>
    <property type="match status" value="1"/>
</dbReference>
<keyword evidence="4" id="KW-0804">Transcription</keyword>
<gene>
    <name evidence="6" type="ORF">ACFPTO_04525</name>
</gene>
<sequence>MLDRQQLETFATVLDCQHFRKAAAVLHISPGAVSQRVKNLESAVGATLLLREPTVMPTHAGEAILRYIMAVRLLEEEAFRIIKPGKFPPVNIAVAVNADSLATWFEPVSWELAVQHIGLEILVDDQDHTVTALVRGDVKGCISTQREPRTGFQADFAGGMRYRCVATPEFVETHLPKGMTLPGILDVPAILFDRKDAIHDKFLSTFFRVDVARYRKHYFPSPTALLNAILNGLGYGLVPEMQIGALLESGELVELTPGHSLLLELYWHHWESEPEPLAKITTLVMEHARRSLVQEIHAAGAGN</sequence>
<evidence type="ECO:0000259" key="5">
    <source>
        <dbReference type="PROSITE" id="PS50931"/>
    </source>
</evidence>
<feature type="domain" description="HTH lysR-type" evidence="5">
    <location>
        <begin position="2"/>
        <end position="58"/>
    </location>
</feature>
<dbReference type="Gene3D" id="3.40.190.290">
    <property type="match status" value="1"/>
</dbReference>
<dbReference type="PROSITE" id="PS50931">
    <property type="entry name" value="HTH_LYSR"/>
    <property type="match status" value="1"/>
</dbReference>
<dbReference type="Pfam" id="PF00126">
    <property type="entry name" value="HTH_1"/>
    <property type="match status" value="1"/>
</dbReference>
<evidence type="ECO:0000256" key="3">
    <source>
        <dbReference type="ARBA" id="ARBA00023125"/>
    </source>
</evidence>
<dbReference type="SUPFAM" id="SSF46785">
    <property type="entry name" value="Winged helix' DNA-binding domain"/>
    <property type="match status" value="1"/>
</dbReference>
<evidence type="ECO:0000256" key="4">
    <source>
        <dbReference type="ARBA" id="ARBA00023163"/>
    </source>
</evidence>
<dbReference type="EMBL" id="JBHSMP010000007">
    <property type="protein sequence ID" value="MFC5428077.1"/>
    <property type="molecule type" value="Genomic_DNA"/>
</dbReference>
<evidence type="ECO:0000313" key="7">
    <source>
        <dbReference type="Proteomes" id="UP001596103"/>
    </source>
</evidence>
<organism evidence="6 7">
    <name type="scientific">Paraburkholderia denitrificans</name>
    <dbReference type="NCBI Taxonomy" id="694025"/>
    <lineage>
        <taxon>Bacteria</taxon>
        <taxon>Pseudomonadati</taxon>
        <taxon>Pseudomonadota</taxon>
        <taxon>Betaproteobacteria</taxon>
        <taxon>Burkholderiales</taxon>
        <taxon>Burkholderiaceae</taxon>
        <taxon>Paraburkholderia</taxon>
    </lineage>
</organism>
<comment type="similarity">
    <text evidence="1">Belongs to the LysR transcriptional regulatory family.</text>
</comment>
<dbReference type="Proteomes" id="UP001596103">
    <property type="component" value="Unassembled WGS sequence"/>
</dbReference>
<dbReference type="InterPro" id="IPR036388">
    <property type="entry name" value="WH-like_DNA-bd_sf"/>
</dbReference>
<evidence type="ECO:0000256" key="1">
    <source>
        <dbReference type="ARBA" id="ARBA00009437"/>
    </source>
</evidence>
<dbReference type="PANTHER" id="PTHR30579:SF2">
    <property type="entry name" value="HTH-TYPE TRANSCRIPTIONAL REGULATOR ARGP"/>
    <property type="match status" value="1"/>
</dbReference>
<proteinExistence type="inferred from homology"/>
<protein>
    <submittedName>
        <fullName evidence="6">HTH-type transcriptional regulator ArgP</fullName>
    </submittedName>
</protein>
<evidence type="ECO:0000256" key="2">
    <source>
        <dbReference type="ARBA" id="ARBA00023015"/>
    </source>
</evidence>
<dbReference type="InterPro" id="IPR017685">
    <property type="entry name" value="ArgP"/>
</dbReference>
<dbReference type="InterPro" id="IPR000847">
    <property type="entry name" value="LysR_HTH_N"/>
</dbReference>
<dbReference type="Gene3D" id="1.10.10.10">
    <property type="entry name" value="Winged helix-like DNA-binding domain superfamily/Winged helix DNA-binding domain"/>
    <property type="match status" value="1"/>
</dbReference>
<keyword evidence="7" id="KW-1185">Reference proteome</keyword>
<reference evidence="7" key="1">
    <citation type="journal article" date="2019" name="Int. J. Syst. Evol. Microbiol.">
        <title>The Global Catalogue of Microorganisms (GCM) 10K type strain sequencing project: providing services to taxonomists for standard genome sequencing and annotation.</title>
        <authorList>
            <consortium name="The Broad Institute Genomics Platform"/>
            <consortium name="The Broad Institute Genome Sequencing Center for Infectious Disease"/>
            <person name="Wu L."/>
            <person name="Ma J."/>
        </authorList>
    </citation>
    <scope>NUCLEOTIDE SEQUENCE [LARGE SCALE GENOMIC DNA]</scope>
    <source>
        <strain evidence="7">CCUG 56042</strain>
    </source>
</reference>